<sequence length="88" mass="10126">MRQPWGLLLILCICGLKMLRPVLGSIRNKLLYEVKDVKQCWVQPPPEYCAKRCNKLNGCIQSDHTCCWTFCGNICLHDDEPFATIIKT</sequence>
<dbReference type="AlphaFoldDB" id="A0A833ZBC7"/>
<proteinExistence type="predicted"/>
<protein>
    <submittedName>
        <fullName evidence="2">WAP four-disulfide core domain 9</fullName>
    </submittedName>
</protein>
<evidence type="ECO:0000256" key="1">
    <source>
        <dbReference type="SAM" id="SignalP"/>
    </source>
</evidence>
<keyword evidence="1" id="KW-0732">Signal</keyword>
<dbReference type="Proteomes" id="UP000664940">
    <property type="component" value="Unassembled WGS sequence"/>
</dbReference>
<evidence type="ECO:0000313" key="3">
    <source>
        <dbReference type="Proteomes" id="UP000664940"/>
    </source>
</evidence>
<feature type="signal peptide" evidence="1">
    <location>
        <begin position="1"/>
        <end position="24"/>
    </location>
</feature>
<reference evidence="2 3" key="1">
    <citation type="journal article" date="2020" name="Nature">
        <title>Six reference-quality genomes reveal evolution of bat adaptations.</title>
        <authorList>
            <person name="Jebb D."/>
            <person name="Huang Z."/>
            <person name="Pippel M."/>
            <person name="Hughes G.M."/>
            <person name="Lavrichenko K."/>
            <person name="Devanna P."/>
            <person name="Winkler S."/>
            <person name="Jermiin L.S."/>
            <person name="Skirmuntt E.C."/>
            <person name="Katzourakis A."/>
            <person name="Burkitt-Gray L."/>
            <person name="Ray D.A."/>
            <person name="Sullivan K.A.M."/>
            <person name="Roscito J.G."/>
            <person name="Kirilenko B.M."/>
            <person name="Davalos L.M."/>
            <person name="Corthals A.P."/>
            <person name="Power M.L."/>
            <person name="Jones G."/>
            <person name="Ransome R.D."/>
            <person name="Dechmann D.K.N."/>
            <person name="Locatelli A.G."/>
            <person name="Puechmaille S.J."/>
            <person name="Fedrigo O."/>
            <person name="Jarvis E.D."/>
            <person name="Hiller M."/>
            <person name="Vernes S.C."/>
            <person name="Myers E.W."/>
            <person name="Teeling E.C."/>
        </authorList>
    </citation>
    <scope>NUCLEOTIDE SEQUENCE [LARGE SCALE GENOMIC DNA]</scope>
    <source>
        <strain evidence="2">Bat1K_MPI-CBG_1</strain>
    </source>
</reference>
<evidence type="ECO:0000313" key="2">
    <source>
        <dbReference type="EMBL" id="KAF6089783.1"/>
    </source>
</evidence>
<dbReference type="EMBL" id="JABVXQ010000010">
    <property type="protein sequence ID" value="KAF6089783.1"/>
    <property type="molecule type" value="Genomic_DNA"/>
</dbReference>
<gene>
    <name evidence="2" type="ORF">HJG60_020336</name>
</gene>
<comment type="caution">
    <text evidence="2">The sequence shown here is derived from an EMBL/GenBank/DDBJ whole genome shotgun (WGS) entry which is preliminary data.</text>
</comment>
<accession>A0A833ZBC7</accession>
<name>A0A833ZBC7_9CHIR</name>
<feature type="chain" id="PRO_5032958710" evidence="1">
    <location>
        <begin position="25"/>
        <end position="88"/>
    </location>
</feature>
<organism evidence="2 3">
    <name type="scientific">Phyllostomus discolor</name>
    <name type="common">pale spear-nosed bat</name>
    <dbReference type="NCBI Taxonomy" id="89673"/>
    <lineage>
        <taxon>Eukaryota</taxon>
        <taxon>Metazoa</taxon>
        <taxon>Chordata</taxon>
        <taxon>Craniata</taxon>
        <taxon>Vertebrata</taxon>
        <taxon>Euteleostomi</taxon>
        <taxon>Mammalia</taxon>
        <taxon>Eutheria</taxon>
        <taxon>Laurasiatheria</taxon>
        <taxon>Chiroptera</taxon>
        <taxon>Yangochiroptera</taxon>
        <taxon>Phyllostomidae</taxon>
        <taxon>Phyllostominae</taxon>
        <taxon>Phyllostomus</taxon>
    </lineage>
</organism>